<proteinExistence type="predicted"/>
<evidence type="ECO:0000313" key="2">
    <source>
        <dbReference type="Proteomes" id="UP000251800"/>
    </source>
</evidence>
<evidence type="ECO:0000313" key="1">
    <source>
        <dbReference type="EMBL" id="PWN57744.1"/>
    </source>
</evidence>
<dbReference type="EMBL" id="QEQK01000001">
    <property type="protein sequence ID" value="PWN57744.1"/>
    <property type="molecule type" value="Genomic_DNA"/>
</dbReference>
<gene>
    <name evidence="1" type="ORF">DEH80_00980</name>
</gene>
<organism evidence="1 2">
    <name type="scientific">Abyssibacter profundi</name>
    <dbReference type="NCBI Taxonomy" id="2182787"/>
    <lineage>
        <taxon>Bacteria</taxon>
        <taxon>Pseudomonadati</taxon>
        <taxon>Pseudomonadota</taxon>
        <taxon>Gammaproteobacteria</taxon>
        <taxon>Chromatiales</taxon>
        <taxon>Oceanococcaceae</taxon>
        <taxon>Abyssibacter</taxon>
    </lineage>
</organism>
<reference evidence="1 2" key="1">
    <citation type="submission" date="2018-05" db="EMBL/GenBank/DDBJ databases">
        <title>Abyssibacter profundi OUC007T gen. nov., sp. nov, a marine bacterium isolated from seawater of the Mariana Trench.</title>
        <authorList>
            <person name="Zhou S."/>
        </authorList>
    </citation>
    <scope>NUCLEOTIDE SEQUENCE [LARGE SCALE GENOMIC DNA]</scope>
    <source>
        <strain evidence="1 2">OUC007</strain>
    </source>
</reference>
<protein>
    <submittedName>
        <fullName evidence="1">Uncharacterized protein</fullName>
    </submittedName>
</protein>
<sequence>MALLGVAGCAGAPRALLTVPADPVPVDPLVAGIVIDAIEGRAAVSQQPRLPAGEYRLLVRSRLDARTLRQGPKRVTLQLQACQVYTLGAQHRSRFDPRFELLVVRQQPIPGCVAGERDAQPSAS</sequence>
<accession>A0A363UQL5</accession>
<comment type="caution">
    <text evidence="1">The sequence shown here is derived from an EMBL/GenBank/DDBJ whole genome shotgun (WGS) entry which is preliminary data.</text>
</comment>
<dbReference type="Proteomes" id="UP000251800">
    <property type="component" value="Unassembled WGS sequence"/>
</dbReference>
<name>A0A363UQL5_9GAMM</name>
<dbReference type="RefSeq" id="WP_109718600.1">
    <property type="nucleotide sequence ID" value="NZ_QEQK01000001.1"/>
</dbReference>
<dbReference type="AlphaFoldDB" id="A0A363UQL5"/>
<keyword evidence="2" id="KW-1185">Reference proteome</keyword>